<evidence type="ECO:0000313" key="2">
    <source>
        <dbReference type="EMBL" id="OAQ78650.1"/>
    </source>
</evidence>
<feature type="domain" description="DSBA-like thioredoxin" evidence="1">
    <location>
        <begin position="11"/>
        <end position="215"/>
    </location>
</feature>
<dbReference type="SUPFAM" id="SSF52833">
    <property type="entry name" value="Thioredoxin-like"/>
    <property type="match status" value="1"/>
</dbReference>
<name>A0A179GMN3_PURLI</name>
<dbReference type="PANTHER" id="PTHR13887">
    <property type="entry name" value="GLUTATHIONE S-TRANSFERASE KAPPA"/>
    <property type="match status" value="1"/>
</dbReference>
<reference evidence="2 3" key="1">
    <citation type="submission" date="2016-01" db="EMBL/GenBank/DDBJ databases">
        <title>Biosynthesis of antibiotic leucinostatins and their inhibition on Phytophthora in bio-control Purpureocillium lilacinum.</title>
        <authorList>
            <person name="Wang G."/>
            <person name="Liu Z."/>
            <person name="Lin R."/>
            <person name="Li E."/>
            <person name="Mao Z."/>
            <person name="Ling J."/>
            <person name="Yin W."/>
            <person name="Xie B."/>
        </authorList>
    </citation>
    <scope>NUCLEOTIDE SEQUENCE [LARGE SCALE GENOMIC DNA]</scope>
    <source>
        <strain evidence="2">PLBJ-1</strain>
    </source>
</reference>
<proteinExistence type="predicted"/>
<dbReference type="GO" id="GO:0016491">
    <property type="term" value="F:oxidoreductase activity"/>
    <property type="evidence" value="ECO:0007669"/>
    <property type="project" value="InterPro"/>
</dbReference>
<comment type="caution">
    <text evidence="2">The sequence shown here is derived from an EMBL/GenBank/DDBJ whole genome shotgun (WGS) entry which is preliminary data.</text>
</comment>
<dbReference type="InterPro" id="IPR001853">
    <property type="entry name" value="DSBA-like_thioredoxin_dom"/>
</dbReference>
<evidence type="ECO:0000313" key="3">
    <source>
        <dbReference type="Proteomes" id="UP000078240"/>
    </source>
</evidence>
<sequence>MAAEERLLVPIEVFSDTLCPWCWVEKRSIEAAMRRYQAKHPDVDFELVWRSFCLNPLLKTRCDKLSLYDEWSGGSATFQAHLDRVRAAAAPYPDLRFRVAGPTGPSRLSQVLIAAVLRRRGALAQARVVEALFRGHFAEGRDVSDEEWLVGVGRDAGGLPADVVRAELRDDDRGREVDDEAEAAVEERGVEAVPCVIVLGRYKVGGFQREDVFETLFDRIRAENMPSSCKGMGAEDAGTPGATEGT</sequence>
<dbReference type="Proteomes" id="UP000078240">
    <property type="component" value="Unassembled WGS sequence"/>
</dbReference>
<dbReference type="PANTHER" id="PTHR13887:SF41">
    <property type="entry name" value="THIOREDOXIN SUPERFAMILY PROTEIN"/>
    <property type="match status" value="1"/>
</dbReference>
<dbReference type="CDD" id="cd03024">
    <property type="entry name" value="DsbA_FrnE"/>
    <property type="match status" value="1"/>
</dbReference>
<dbReference type="InterPro" id="IPR036249">
    <property type="entry name" value="Thioredoxin-like_sf"/>
</dbReference>
<dbReference type="AlphaFoldDB" id="A0A179GMN3"/>
<dbReference type="Gene3D" id="3.40.30.10">
    <property type="entry name" value="Glutaredoxin"/>
    <property type="match status" value="1"/>
</dbReference>
<gene>
    <name evidence="2" type="ORF">VFPBJ_06771</name>
</gene>
<dbReference type="Pfam" id="PF01323">
    <property type="entry name" value="DSBA"/>
    <property type="match status" value="1"/>
</dbReference>
<organism evidence="2 3">
    <name type="scientific">Purpureocillium lilacinum</name>
    <name type="common">Paecilomyces lilacinus</name>
    <dbReference type="NCBI Taxonomy" id="33203"/>
    <lineage>
        <taxon>Eukaryota</taxon>
        <taxon>Fungi</taxon>
        <taxon>Dikarya</taxon>
        <taxon>Ascomycota</taxon>
        <taxon>Pezizomycotina</taxon>
        <taxon>Sordariomycetes</taxon>
        <taxon>Hypocreomycetidae</taxon>
        <taxon>Hypocreales</taxon>
        <taxon>Ophiocordycipitaceae</taxon>
        <taxon>Purpureocillium</taxon>
    </lineage>
</organism>
<accession>A0A179GMN3</accession>
<dbReference type="EMBL" id="LSBH01000005">
    <property type="protein sequence ID" value="OAQ78650.1"/>
    <property type="molecule type" value="Genomic_DNA"/>
</dbReference>
<protein>
    <submittedName>
        <fullName evidence="2">DSBA-like thioredoxin domain-containing protein</fullName>
    </submittedName>
</protein>
<evidence type="ECO:0000259" key="1">
    <source>
        <dbReference type="Pfam" id="PF01323"/>
    </source>
</evidence>